<evidence type="ECO:0000313" key="2">
    <source>
        <dbReference type="Proteomes" id="UP001162162"/>
    </source>
</evidence>
<protein>
    <submittedName>
        <fullName evidence="1">Uncharacterized protein</fullName>
    </submittedName>
</protein>
<dbReference type="Proteomes" id="UP001162162">
    <property type="component" value="Unassembled WGS sequence"/>
</dbReference>
<sequence length="80" mass="9183">MMPHMDNSAHGFALTLNLARHNVGKYILRKLFSNDIPSFKRRELNSGRSLVIQVFPLIIFKEYGGIVGKTNYLAIEDYIK</sequence>
<accession>A0AAV8YCR0</accession>
<gene>
    <name evidence="1" type="ORF">NQ318_007540</name>
</gene>
<name>A0AAV8YCR0_9CUCU</name>
<proteinExistence type="predicted"/>
<comment type="caution">
    <text evidence="1">The sequence shown here is derived from an EMBL/GenBank/DDBJ whole genome shotgun (WGS) entry which is preliminary data.</text>
</comment>
<organism evidence="1 2">
    <name type="scientific">Aromia moschata</name>
    <dbReference type="NCBI Taxonomy" id="1265417"/>
    <lineage>
        <taxon>Eukaryota</taxon>
        <taxon>Metazoa</taxon>
        <taxon>Ecdysozoa</taxon>
        <taxon>Arthropoda</taxon>
        <taxon>Hexapoda</taxon>
        <taxon>Insecta</taxon>
        <taxon>Pterygota</taxon>
        <taxon>Neoptera</taxon>
        <taxon>Endopterygota</taxon>
        <taxon>Coleoptera</taxon>
        <taxon>Polyphaga</taxon>
        <taxon>Cucujiformia</taxon>
        <taxon>Chrysomeloidea</taxon>
        <taxon>Cerambycidae</taxon>
        <taxon>Cerambycinae</taxon>
        <taxon>Callichromatini</taxon>
        <taxon>Aromia</taxon>
    </lineage>
</organism>
<reference evidence="1" key="1">
    <citation type="journal article" date="2023" name="Insect Mol. Biol.">
        <title>Genome sequencing provides insights into the evolution of gene families encoding plant cell wall-degrading enzymes in longhorned beetles.</title>
        <authorList>
            <person name="Shin N.R."/>
            <person name="Okamura Y."/>
            <person name="Kirsch R."/>
            <person name="Pauchet Y."/>
        </authorList>
    </citation>
    <scope>NUCLEOTIDE SEQUENCE</scope>
    <source>
        <strain evidence="1">AMC_N1</strain>
    </source>
</reference>
<dbReference type="EMBL" id="JAPWTK010000118">
    <property type="protein sequence ID" value="KAJ8949439.1"/>
    <property type="molecule type" value="Genomic_DNA"/>
</dbReference>
<keyword evidence="2" id="KW-1185">Reference proteome</keyword>
<dbReference type="AlphaFoldDB" id="A0AAV8YCR0"/>
<evidence type="ECO:0000313" key="1">
    <source>
        <dbReference type="EMBL" id="KAJ8949439.1"/>
    </source>
</evidence>